<proteinExistence type="predicted"/>
<keyword evidence="6" id="KW-1185">Reference proteome</keyword>
<dbReference type="GO" id="GO:0003677">
    <property type="term" value="F:DNA binding"/>
    <property type="evidence" value="ECO:0007669"/>
    <property type="project" value="InterPro"/>
</dbReference>
<dbReference type="OMA" id="HAVYCRV"/>
<dbReference type="Gene3D" id="1.20.5.4770">
    <property type="match status" value="1"/>
</dbReference>
<dbReference type="InterPro" id="IPR002653">
    <property type="entry name" value="Znf_A20"/>
</dbReference>
<accession>A0A9Q0LRX2</accession>
<evidence type="ECO:0000256" key="2">
    <source>
        <dbReference type="ARBA" id="ARBA00022771"/>
    </source>
</evidence>
<evidence type="ECO:0000313" key="5">
    <source>
        <dbReference type="EMBL" id="KAJ5076373.1"/>
    </source>
</evidence>
<organism evidence="5 6">
    <name type="scientific">Anaeramoeba ignava</name>
    <name type="common">Anaerobic marine amoeba</name>
    <dbReference type="NCBI Taxonomy" id="1746090"/>
    <lineage>
        <taxon>Eukaryota</taxon>
        <taxon>Metamonada</taxon>
        <taxon>Anaeramoebidae</taxon>
        <taxon>Anaeramoeba</taxon>
    </lineage>
</organism>
<keyword evidence="2" id="KW-0863">Zinc-finger</keyword>
<keyword evidence="3" id="KW-0862">Zinc</keyword>
<name>A0A9Q0LRX2_ANAIG</name>
<feature type="domain" description="A20-type" evidence="4">
    <location>
        <begin position="4"/>
        <end position="26"/>
    </location>
</feature>
<keyword evidence="1" id="KW-0479">Metal-binding</keyword>
<gene>
    <name evidence="5" type="ORF">M0811_06372</name>
</gene>
<dbReference type="EMBL" id="JAPDFW010000061">
    <property type="protein sequence ID" value="KAJ5076373.1"/>
    <property type="molecule type" value="Genomic_DNA"/>
</dbReference>
<dbReference type="Proteomes" id="UP001149090">
    <property type="component" value="Unassembled WGS sequence"/>
</dbReference>
<dbReference type="GO" id="GO:0008270">
    <property type="term" value="F:zinc ion binding"/>
    <property type="evidence" value="ECO:0007669"/>
    <property type="project" value="UniProtKB-KW"/>
</dbReference>
<evidence type="ECO:0000256" key="1">
    <source>
        <dbReference type="ARBA" id="ARBA00022723"/>
    </source>
</evidence>
<sequence>MEEPKLCKAGCGFYASINGLCSVCSRKISQGISLSKLQETNKILEETKETEITTTTTTKNNQNPKLEKKITQLAMKDHQFEAFKKHVIEMQEITPKKLQEEFEVLKPLLLSNQAHDLIKEFFIELEKRGEEQNYLFEHVIYSRVLDGYNLRADFGVEGYYHRAPDGKLPLFLNKATFYWNL</sequence>
<dbReference type="AlphaFoldDB" id="A0A9Q0LRX2"/>
<protein>
    <submittedName>
        <fullName evidence="5">Zinc finger a20 and an1 domain-containing stress-associated protein</fullName>
    </submittedName>
</protein>
<evidence type="ECO:0000313" key="6">
    <source>
        <dbReference type="Proteomes" id="UP001149090"/>
    </source>
</evidence>
<dbReference type="SMART" id="SM00259">
    <property type="entry name" value="ZnF_A20"/>
    <property type="match status" value="1"/>
</dbReference>
<evidence type="ECO:0000256" key="3">
    <source>
        <dbReference type="ARBA" id="ARBA00022833"/>
    </source>
</evidence>
<evidence type="ECO:0000259" key="4">
    <source>
        <dbReference type="SMART" id="SM00259"/>
    </source>
</evidence>
<reference evidence="5" key="1">
    <citation type="submission" date="2022-10" db="EMBL/GenBank/DDBJ databases">
        <title>Novel sulphate-reducing endosymbionts in the free-living metamonad Anaeramoeba.</title>
        <authorList>
            <person name="Jerlstrom-Hultqvist J."/>
            <person name="Cepicka I."/>
            <person name="Gallot-Lavallee L."/>
            <person name="Salas-Leiva D."/>
            <person name="Curtis B.A."/>
            <person name="Zahonova K."/>
            <person name="Pipaliya S."/>
            <person name="Dacks J."/>
            <person name="Roger A.J."/>
        </authorList>
    </citation>
    <scope>NUCLEOTIDE SEQUENCE</scope>
    <source>
        <strain evidence="5">BMAN</strain>
    </source>
</reference>
<comment type="caution">
    <text evidence="5">The sequence shown here is derived from an EMBL/GenBank/DDBJ whole genome shotgun (WGS) entry which is preliminary data.</text>
</comment>